<dbReference type="AlphaFoldDB" id="A0A5C6X2M5"/>
<keyword evidence="2" id="KW-1003">Cell membrane</keyword>
<dbReference type="GO" id="GO:0005886">
    <property type="term" value="C:plasma membrane"/>
    <property type="evidence" value="ECO:0007669"/>
    <property type="project" value="UniProtKB-SubCell"/>
</dbReference>
<dbReference type="PANTHER" id="PTHR39087">
    <property type="entry name" value="UPF0104 MEMBRANE PROTEIN MJ1595"/>
    <property type="match status" value="1"/>
</dbReference>
<sequence length="381" mass="40341">MSTCLDLCAHRLTPSKKRCVGRPTPPWYPGIKRSVKLAMVFSSRGSTMPSSSPTPSPGPPPLRLARLMWALMLAVLLYGGFALWADLDQLIPALGKVPLSVVLLACALSSVNYAFRFLRWQLYLGRLDIKVPWRPSLQIFLAGLVMSISPGKVGEVLKSALLRRSYGVPVAHSAPVVFAERLTDLLGLFAIGALGVLTFEFGAGIFVGALAAVLALIGALQSPGLVHAVIEGIGRIPKLSRLKPHLLQAYSSTRTLLSPALLGSTTLLSALSWSLEGLAFWCILDALGAVELSLHKALFVYAISTLLGALSFLPGGLGLTEGSMVGALVLLGLFATSAPALAATYLIRLTTLWFGVGVGALALLTYERRPPADTPSEPNPA</sequence>
<accession>A0A5C6X2M5</accession>
<feature type="transmembrane region" description="Helical" evidence="6">
    <location>
        <begin position="298"/>
        <end position="317"/>
    </location>
</feature>
<evidence type="ECO:0000256" key="6">
    <source>
        <dbReference type="SAM" id="Phobius"/>
    </source>
</evidence>
<feature type="transmembrane region" description="Helical" evidence="6">
    <location>
        <begin position="67"/>
        <end position="85"/>
    </location>
</feature>
<keyword evidence="3 6" id="KW-0812">Transmembrane</keyword>
<dbReference type="InterPro" id="IPR022791">
    <property type="entry name" value="L-PG_synthase/AglD"/>
</dbReference>
<dbReference type="Proteomes" id="UP000321046">
    <property type="component" value="Unassembled WGS sequence"/>
</dbReference>
<dbReference type="NCBIfam" id="TIGR00374">
    <property type="entry name" value="flippase-like domain"/>
    <property type="match status" value="1"/>
</dbReference>
<reference evidence="7 8" key="1">
    <citation type="submission" date="2019-08" db="EMBL/GenBank/DDBJ databases">
        <title>Bradymonadales sp. TMQ2.</title>
        <authorList>
            <person name="Liang Q."/>
        </authorList>
    </citation>
    <scope>NUCLEOTIDE SEQUENCE [LARGE SCALE GENOMIC DNA]</scope>
    <source>
        <strain evidence="7 8">TMQ2</strain>
    </source>
</reference>
<dbReference type="EMBL" id="VOSL01000138">
    <property type="protein sequence ID" value="TXD32160.1"/>
    <property type="molecule type" value="Genomic_DNA"/>
</dbReference>
<keyword evidence="4 6" id="KW-1133">Transmembrane helix</keyword>
<evidence type="ECO:0000256" key="5">
    <source>
        <dbReference type="ARBA" id="ARBA00023136"/>
    </source>
</evidence>
<feature type="transmembrane region" description="Helical" evidence="6">
    <location>
        <begin position="97"/>
        <end position="115"/>
    </location>
</feature>
<feature type="transmembrane region" description="Helical" evidence="6">
    <location>
        <begin position="188"/>
        <end position="217"/>
    </location>
</feature>
<evidence type="ECO:0000256" key="4">
    <source>
        <dbReference type="ARBA" id="ARBA00022989"/>
    </source>
</evidence>
<organism evidence="7 8">
    <name type="scientific">Lujinxingia vulgaris</name>
    <dbReference type="NCBI Taxonomy" id="2600176"/>
    <lineage>
        <taxon>Bacteria</taxon>
        <taxon>Deltaproteobacteria</taxon>
        <taxon>Bradymonadales</taxon>
        <taxon>Lujinxingiaceae</taxon>
        <taxon>Lujinxingia</taxon>
    </lineage>
</organism>
<keyword evidence="5 6" id="KW-0472">Membrane</keyword>
<proteinExistence type="predicted"/>
<feature type="transmembrane region" description="Helical" evidence="6">
    <location>
        <begin position="323"/>
        <end position="342"/>
    </location>
</feature>
<dbReference type="Pfam" id="PF03706">
    <property type="entry name" value="LPG_synthase_TM"/>
    <property type="match status" value="1"/>
</dbReference>
<evidence type="ECO:0000313" key="8">
    <source>
        <dbReference type="Proteomes" id="UP000321046"/>
    </source>
</evidence>
<comment type="subcellular location">
    <subcellularLocation>
        <location evidence="1">Cell membrane</location>
        <topology evidence="1">Multi-pass membrane protein</topology>
    </subcellularLocation>
</comment>
<name>A0A5C6X2M5_9DELT</name>
<dbReference type="PANTHER" id="PTHR39087:SF2">
    <property type="entry name" value="UPF0104 MEMBRANE PROTEIN MJ1595"/>
    <property type="match status" value="1"/>
</dbReference>
<evidence type="ECO:0000256" key="3">
    <source>
        <dbReference type="ARBA" id="ARBA00022692"/>
    </source>
</evidence>
<evidence type="ECO:0000256" key="1">
    <source>
        <dbReference type="ARBA" id="ARBA00004651"/>
    </source>
</evidence>
<evidence type="ECO:0000256" key="2">
    <source>
        <dbReference type="ARBA" id="ARBA00022475"/>
    </source>
</evidence>
<gene>
    <name evidence="7" type="ORF">FRC96_18625</name>
</gene>
<comment type="caution">
    <text evidence="7">The sequence shown here is derived from an EMBL/GenBank/DDBJ whole genome shotgun (WGS) entry which is preliminary data.</text>
</comment>
<protein>
    <submittedName>
        <fullName evidence="7">Flippase-like domain-containing protein</fullName>
    </submittedName>
</protein>
<evidence type="ECO:0000313" key="7">
    <source>
        <dbReference type="EMBL" id="TXD32160.1"/>
    </source>
</evidence>
<feature type="transmembrane region" description="Helical" evidence="6">
    <location>
        <begin position="260"/>
        <end position="286"/>
    </location>
</feature>
<dbReference type="OrthoDB" id="9799911at2"/>